<dbReference type="Proteomes" id="UP001459277">
    <property type="component" value="Unassembled WGS sequence"/>
</dbReference>
<dbReference type="AlphaFoldDB" id="A0AAW2C692"/>
<sequence>MSVWKQTTYFNKLVNLNKLLILIDFTFDIEIYVGGCFVEDLTLKYVGGSVHTLIEIDPDKLSFFEIRDLCHLVGAPKEHSRYRYLLPEGNIEDDIRDIETDADVVNMTTLYRAWPANKIIIYTDIDVEPLAVEHPDGGGVTDDGVGGDVGGIGSDGKGVADDGVGGDVGGIGGDGRRDEIDVESDYDEEEEDDEDAEVGARVEEQNVDDDDWLYEGLDGDDSGDDIFAAPNSAPQGSAPKSSDAPNIPPKSSNAPNTAPESSNAPHTDPEWAEPALEDDLLSMDGSDDEQVPEQLEFNAKSDMRNVVLKKEMKFPNAKVFRAALREYAIKKLIDIKFKLNERTKISVHCKNKCGWRCYACQISGELIFQIKTLTADCTCPKSFKNSQATSAYVAKRFIEDFSKNSNWEVTGVHNHVMQNLSVDLSVNHVYRLKRKTKDLINEDEQLQYSVLRDNAQMINTVDKGSRVILQTEMPDETF</sequence>
<gene>
    <name evidence="4" type="ORF">SO802_027575</name>
</gene>
<reference evidence="4 5" key="1">
    <citation type="submission" date="2024-01" db="EMBL/GenBank/DDBJ databases">
        <title>A telomere-to-telomere, gap-free genome of sweet tea (Lithocarpus litseifolius).</title>
        <authorList>
            <person name="Zhou J."/>
        </authorList>
    </citation>
    <scope>NUCLEOTIDE SEQUENCE [LARGE SCALE GENOMIC DNA]</scope>
    <source>
        <strain evidence="4">Zhou-2022a</strain>
        <tissue evidence="4">Leaf</tissue>
    </source>
</reference>
<feature type="compositionally biased region" description="Gly residues" evidence="1">
    <location>
        <begin position="163"/>
        <end position="173"/>
    </location>
</feature>
<dbReference type="EMBL" id="JAZDWU010000009">
    <property type="protein sequence ID" value="KAK9992590.1"/>
    <property type="molecule type" value="Genomic_DNA"/>
</dbReference>
<dbReference type="Pfam" id="PF03108">
    <property type="entry name" value="DBD_Tnp_Mut"/>
    <property type="match status" value="1"/>
</dbReference>
<evidence type="ECO:0000259" key="2">
    <source>
        <dbReference type="Pfam" id="PF03108"/>
    </source>
</evidence>
<comment type="caution">
    <text evidence="4">The sequence shown here is derived from an EMBL/GenBank/DDBJ whole genome shotgun (WGS) entry which is preliminary data.</text>
</comment>
<evidence type="ECO:0000259" key="3">
    <source>
        <dbReference type="Pfam" id="PF26130"/>
    </source>
</evidence>
<dbReference type="InterPro" id="IPR058594">
    <property type="entry name" value="PB1-like_dom_pln"/>
</dbReference>
<feature type="compositionally biased region" description="Acidic residues" evidence="1">
    <location>
        <begin position="180"/>
        <end position="197"/>
    </location>
</feature>
<feature type="compositionally biased region" description="Polar residues" evidence="1">
    <location>
        <begin position="232"/>
        <end position="265"/>
    </location>
</feature>
<dbReference type="PANTHER" id="PTHR31973">
    <property type="entry name" value="POLYPROTEIN, PUTATIVE-RELATED"/>
    <property type="match status" value="1"/>
</dbReference>
<name>A0AAW2C692_9ROSI</name>
<feature type="domain" description="PB1-like" evidence="3">
    <location>
        <begin position="27"/>
        <end position="122"/>
    </location>
</feature>
<dbReference type="Pfam" id="PF26130">
    <property type="entry name" value="PB1-like"/>
    <property type="match status" value="1"/>
</dbReference>
<evidence type="ECO:0008006" key="6">
    <source>
        <dbReference type="Google" id="ProtNLM"/>
    </source>
</evidence>
<evidence type="ECO:0000256" key="1">
    <source>
        <dbReference type="SAM" id="MobiDB-lite"/>
    </source>
</evidence>
<proteinExistence type="predicted"/>
<feature type="compositionally biased region" description="Gly residues" evidence="1">
    <location>
        <begin position="137"/>
        <end position="156"/>
    </location>
</feature>
<feature type="compositionally biased region" description="Acidic residues" evidence="1">
    <location>
        <begin position="205"/>
        <end position="224"/>
    </location>
</feature>
<dbReference type="PANTHER" id="PTHR31973:SF187">
    <property type="entry name" value="MUTATOR TRANSPOSASE MUDRA PROTEIN"/>
    <property type="match status" value="1"/>
</dbReference>
<accession>A0AAW2C692</accession>
<feature type="region of interest" description="Disordered" evidence="1">
    <location>
        <begin position="137"/>
        <end position="271"/>
    </location>
</feature>
<keyword evidence="5" id="KW-1185">Reference proteome</keyword>
<evidence type="ECO:0000313" key="5">
    <source>
        <dbReference type="Proteomes" id="UP001459277"/>
    </source>
</evidence>
<feature type="domain" description="Transposase MuDR plant" evidence="2">
    <location>
        <begin position="312"/>
        <end position="370"/>
    </location>
</feature>
<evidence type="ECO:0000313" key="4">
    <source>
        <dbReference type="EMBL" id="KAK9992590.1"/>
    </source>
</evidence>
<dbReference type="InterPro" id="IPR004332">
    <property type="entry name" value="Transposase_MuDR"/>
</dbReference>
<organism evidence="4 5">
    <name type="scientific">Lithocarpus litseifolius</name>
    <dbReference type="NCBI Taxonomy" id="425828"/>
    <lineage>
        <taxon>Eukaryota</taxon>
        <taxon>Viridiplantae</taxon>
        <taxon>Streptophyta</taxon>
        <taxon>Embryophyta</taxon>
        <taxon>Tracheophyta</taxon>
        <taxon>Spermatophyta</taxon>
        <taxon>Magnoliopsida</taxon>
        <taxon>eudicotyledons</taxon>
        <taxon>Gunneridae</taxon>
        <taxon>Pentapetalae</taxon>
        <taxon>rosids</taxon>
        <taxon>fabids</taxon>
        <taxon>Fagales</taxon>
        <taxon>Fagaceae</taxon>
        <taxon>Lithocarpus</taxon>
    </lineage>
</organism>
<protein>
    <recommendedName>
        <fullName evidence="6">Transposase MuDR plant domain-containing protein</fullName>
    </recommendedName>
</protein>